<evidence type="ECO:0000313" key="1">
    <source>
        <dbReference type="EMBL" id="KAK4031438.1"/>
    </source>
</evidence>
<name>A0AAN6SL77_9PEZI</name>
<comment type="caution">
    <text evidence="1">The sequence shown here is derived from an EMBL/GenBank/DDBJ whole genome shotgun (WGS) entry which is preliminary data.</text>
</comment>
<dbReference type="SUPFAM" id="SSF56112">
    <property type="entry name" value="Protein kinase-like (PK-like)"/>
    <property type="match status" value="1"/>
</dbReference>
<dbReference type="AlphaFoldDB" id="A0AAN6SL77"/>
<evidence type="ECO:0000313" key="2">
    <source>
        <dbReference type="Proteomes" id="UP001303115"/>
    </source>
</evidence>
<accession>A0AAN6SL77</accession>
<dbReference type="Proteomes" id="UP001303115">
    <property type="component" value="Unassembled WGS sequence"/>
</dbReference>
<keyword evidence="2" id="KW-1185">Reference proteome</keyword>
<dbReference type="EMBL" id="MU854808">
    <property type="protein sequence ID" value="KAK4031438.1"/>
    <property type="molecule type" value="Genomic_DNA"/>
</dbReference>
<sequence length="371" mass="42026">MPLWSDFHFWSPPEDPERPPLPYASVFTVTITEHVPPRPFGLPSVYPFIEPPYDTSDEHLKTLTQTELIVSCPPLEADDDTDSAVPEKPAEATLKVERPIAVEDGRGPQLVACTVTPQNGQGKPFQAVAKIFDPLYYSFENENAPHRPVATTLAADSDYSIEAATYAHLQKTGHAGGFAPEYYGSWTFTLPIRHRGIQHERHVRLLLIEYIDGVCMRDLCYRESAALGFTEEHRLDVLARILDGDVRLEHSGINQRDLLPRNIMLKLEPEAEDPLGKGRPQVVQRAVLIDYNISVVYHLAPEAWKYRKSTELPLNPIDLFWSTSLDDFGYWIPQSWQGNRRAQQEWLIERFGGQNALAYAPVLTELELDDA</sequence>
<organism evidence="1 2">
    <name type="scientific">Parachaetomium inaequale</name>
    <dbReference type="NCBI Taxonomy" id="2588326"/>
    <lineage>
        <taxon>Eukaryota</taxon>
        <taxon>Fungi</taxon>
        <taxon>Dikarya</taxon>
        <taxon>Ascomycota</taxon>
        <taxon>Pezizomycotina</taxon>
        <taxon>Sordariomycetes</taxon>
        <taxon>Sordariomycetidae</taxon>
        <taxon>Sordariales</taxon>
        <taxon>Chaetomiaceae</taxon>
        <taxon>Parachaetomium</taxon>
    </lineage>
</organism>
<dbReference type="Gene3D" id="1.10.510.10">
    <property type="entry name" value="Transferase(Phosphotransferase) domain 1"/>
    <property type="match status" value="1"/>
</dbReference>
<gene>
    <name evidence="1" type="ORF">C8A01DRAFT_42102</name>
</gene>
<protein>
    <recommendedName>
        <fullName evidence="3">Protein kinase domain-containing protein</fullName>
    </recommendedName>
</protein>
<proteinExistence type="predicted"/>
<evidence type="ECO:0008006" key="3">
    <source>
        <dbReference type="Google" id="ProtNLM"/>
    </source>
</evidence>
<reference evidence="2" key="1">
    <citation type="journal article" date="2023" name="Mol. Phylogenet. Evol.">
        <title>Genome-scale phylogeny and comparative genomics of the fungal order Sordariales.</title>
        <authorList>
            <person name="Hensen N."/>
            <person name="Bonometti L."/>
            <person name="Westerberg I."/>
            <person name="Brannstrom I.O."/>
            <person name="Guillou S."/>
            <person name="Cros-Aarteil S."/>
            <person name="Calhoun S."/>
            <person name="Haridas S."/>
            <person name="Kuo A."/>
            <person name="Mondo S."/>
            <person name="Pangilinan J."/>
            <person name="Riley R."/>
            <person name="LaButti K."/>
            <person name="Andreopoulos B."/>
            <person name="Lipzen A."/>
            <person name="Chen C."/>
            <person name="Yan M."/>
            <person name="Daum C."/>
            <person name="Ng V."/>
            <person name="Clum A."/>
            <person name="Steindorff A."/>
            <person name="Ohm R.A."/>
            <person name="Martin F."/>
            <person name="Silar P."/>
            <person name="Natvig D.O."/>
            <person name="Lalanne C."/>
            <person name="Gautier V."/>
            <person name="Ament-Velasquez S.L."/>
            <person name="Kruys A."/>
            <person name="Hutchinson M.I."/>
            <person name="Powell A.J."/>
            <person name="Barry K."/>
            <person name="Miller A.N."/>
            <person name="Grigoriev I.V."/>
            <person name="Debuchy R."/>
            <person name="Gladieux P."/>
            <person name="Hiltunen Thoren M."/>
            <person name="Johannesson H."/>
        </authorList>
    </citation>
    <scope>NUCLEOTIDE SEQUENCE [LARGE SCALE GENOMIC DNA]</scope>
    <source>
        <strain evidence="2">CBS 284.82</strain>
    </source>
</reference>
<dbReference type="InterPro" id="IPR011009">
    <property type="entry name" value="Kinase-like_dom_sf"/>
</dbReference>